<proteinExistence type="predicted"/>
<sequence length="516" mass="57467">MHKALVLSDVVAEILAHLKQKSLVALTTTCKVLSSPALDLLWRAMSSLDPLYQTLPEGVWTRDADGNLVVGTAAPIMGDWVRFTMYASRIRELSFADGAAQIRPTLLELVKRFMPSLPHPPLPCLLTLRITHEYSDAEVALCFTTLVHPGLRALDVMWPSPQTGASMLSVMQLSCPNIQTLVLGKANGLLPMAVLFSHLQKLVCDDPDTTLDMRMLMDLAQVPHLHHLSITSQFASSSFIDSTEAETESMFHGLQELSLENVTGVFALAHFLRVAKLHSLRSLSLKYTLCDQPAGEIRALAEGIASHSDLLKLSLCSREPITDAVTERDLLALASLTRLREVDLNDVLSYANTECGTFTLPLLWGDVQKMRIDCAVWRASKRGVVCGLQFLDKLVLRCPRLTHLHIAMRVTHIPELSWERRDKERHEPLFLSLSVPASRMDTNDYHGIAQYLTGICSGDVWITCEGGKDARSSRLCDKWRYVDKWIACIITDRIARRHPLGGGHLVIATAEELEER</sequence>
<name>A0A9P3LGY6_9APHY</name>
<dbReference type="Proteomes" id="UP000703269">
    <property type="component" value="Unassembled WGS sequence"/>
</dbReference>
<dbReference type="Gene3D" id="3.80.10.10">
    <property type="entry name" value="Ribonuclease Inhibitor"/>
    <property type="match status" value="1"/>
</dbReference>
<evidence type="ECO:0000313" key="1">
    <source>
        <dbReference type="EMBL" id="GJE94348.1"/>
    </source>
</evidence>
<accession>A0A9P3LGY6</accession>
<dbReference type="AlphaFoldDB" id="A0A9P3LGY6"/>
<keyword evidence="2" id="KW-1185">Reference proteome</keyword>
<dbReference type="EMBL" id="BPQB01000039">
    <property type="protein sequence ID" value="GJE94348.1"/>
    <property type="molecule type" value="Genomic_DNA"/>
</dbReference>
<gene>
    <name evidence="1" type="ORF">PsYK624_105170</name>
</gene>
<comment type="caution">
    <text evidence="1">The sequence shown here is derived from an EMBL/GenBank/DDBJ whole genome shotgun (WGS) entry which is preliminary data.</text>
</comment>
<evidence type="ECO:0000313" key="2">
    <source>
        <dbReference type="Proteomes" id="UP000703269"/>
    </source>
</evidence>
<reference evidence="1 2" key="1">
    <citation type="submission" date="2021-08" db="EMBL/GenBank/DDBJ databases">
        <title>Draft Genome Sequence of Phanerochaete sordida strain YK-624.</title>
        <authorList>
            <person name="Mori T."/>
            <person name="Dohra H."/>
            <person name="Suzuki T."/>
            <person name="Kawagishi H."/>
            <person name="Hirai H."/>
        </authorList>
    </citation>
    <scope>NUCLEOTIDE SEQUENCE [LARGE SCALE GENOMIC DNA]</scope>
    <source>
        <strain evidence="1 2">YK-624</strain>
    </source>
</reference>
<protein>
    <recommendedName>
        <fullName evidence="3">F-box domain-containing protein</fullName>
    </recommendedName>
</protein>
<evidence type="ECO:0008006" key="3">
    <source>
        <dbReference type="Google" id="ProtNLM"/>
    </source>
</evidence>
<dbReference type="OrthoDB" id="2750697at2759"/>
<organism evidence="1 2">
    <name type="scientific">Phanerochaete sordida</name>
    <dbReference type="NCBI Taxonomy" id="48140"/>
    <lineage>
        <taxon>Eukaryota</taxon>
        <taxon>Fungi</taxon>
        <taxon>Dikarya</taxon>
        <taxon>Basidiomycota</taxon>
        <taxon>Agaricomycotina</taxon>
        <taxon>Agaricomycetes</taxon>
        <taxon>Polyporales</taxon>
        <taxon>Phanerochaetaceae</taxon>
        <taxon>Phanerochaete</taxon>
    </lineage>
</organism>
<dbReference type="SUPFAM" id="SSF52047">
    <property type="entry name" value="RNI-like"/>
    <property type="match status" value="1"/>
</dbReference>
<dbReference type="InterPro" id="IPR032675">
    <property type="entry name" value="LRR_dom_sf"/>
</dbReference>